<comment type="caution">
    <text evidence="21">The sequence shown here is derived from an EMBL/GenBank/DDBJ whole genome shotgun (WGS) entry which is preliminary data.</text>
</comment>
<comment type="function">
    <text evidence="17">Cytosolic metallopeptidase that catalyzes the removal of unsubstituted N-terminal hydrophobic amino acids from various peptides. The presence of Zn(2+) ions is essential for the peptidase activity, and the association with other cofactors can modulate the substrate spectificity of the enzyme. For instance, in the presence of Mn(2+), it displays a specific Cys-Gly hydrolyzing activity of Cys-Gly-S-conjugates. Involved in the metabolism of glutathione and in the degradation of glutathione S-conjugates, which may play a role in the control of the cell redox status.</text>
</comment>
<evidence type="ECO:0000256" key="4">
    <source>
        <dbReference type="ARBA" id="ARBA00012565"/>
    </source>
</evidence>
<dbReference type="STRING" id="947166.A0A1D1VZP8"/>
<evidence type="ECO:0000256" key="1">
    <source>
        <dbReference type="ARBA" id="ARBA00000135"/>
    </source>
</evidence>
<evidence type="ECO:0000256" key="12">
    <source>
        <dbReference type="ARBA" id="ARBA00029605"/>
    </source>
</evidence>
<comment type="catalytic activity">
    <reaction evidence="10">
        <text>an S-substituted L-cysteinylglycine + H2O = an S-substituted L-cysteine + glycine</text>
        <dbReference type="Rhea" id="RHEA:60444"/>
        <dbReference type="ChEBI" id="CHEBI:15377"/>
        <dbReference type="ChEBI" id="CHEBI:57305"/>
        <dbReference type="ChEBI" id="CHEBI:58717"/>
        <dbReference type="ChEBI" id="CHEBI:143103"/>
        <dbReference type="EC" id="3.4.13.23"/>
    </reaction>
    <physiologicalReaction direction="left-to-right" evidence="10">
        <dbReference type="Rhea" id="RHEA:60445"/>
    </physiologicalReaction>
</comment>
<dbReference type="EMBL" id="BDGG01000010">
    <property type="protein sequence ID" value="GAV04089.1"/>
    <property type="molecule type" value="Genomic_DNA"/>
</dbReference>
<keyword evidence="9" id="KW-0378">Hydrolase</keyword>
<evidence type="ECO:0000256" key="6">
    <source>
        <dbReference type="ARBA" id="ARBA00014190"/>
    </source>
</evidence>
<accession>A0A1D1VZP8</accession>
<dbReference type="GO" id="GO:0005737">
    <property type="term" value="C:cytoplasm"/>
    <property type="evidence" value="ECO:0007669"/>
    <property type="project" value="InterPro"/>
</dbReference>
<dbReference type="NCBIfam" id="NF002073">
    <property type="entry name" value="PRK00913.1-2"/>
    <property type="match status" value="1"/>
</dbReference>
<dbReference type="PANTHER" id="PTHR11963:SF23">
    <property type="entry name" value="CYTOSOL AMINOPEPTIDASE"/>
    <property type="match status" value="1"/>
</dbReference>
<dbReference type="PRINTS" id="PR00481">
    <property type="entry name" value="LAMNOPPTDASE"/>
</dbReference>
<evidence type="ECO:0000256" key="13">
    <source>
        <dbReference type="ARBA" id="ARBA00030930"/>
    </source>
</evidence>
<evidence type="ECO:0000313" key="21">
    <source>
        <dbReference type="EMBL" id="GAV04089.1"/>
    </source>
</evidence>
<dbReference type="GO" id="GO:0070006">
    <property type="term" value="F:metalloaminopeptidase activity"/>
    <property type="evidence" value="ECO:0007669"/>
    <property type="project" value="InterPro"/>
</dbReference>
<dbReference type="OrthoDB" id="412814at2759"/>
<dbReference type="InterPro" id="IPR008283">
    <property type="entry name" value="Peptidase_M17_N"/>
</dbReference>
<organism evidence="21 22">
    <name type="scientific">Ramazzottius varieornatus</name>
    <name type="common">Water bear</name>
    <name type="synonym">Tardigrade</name>
    <dbReference type="NCBI Taxonomy" id="947166"/>
    <lineage>
        <taxon>Eukaryota</taxon>
        <taxon>Metazoa</taxon>
        <taxon>Ecdysozoa</taxon>
        <taxon>Tardigrada</taxon>
        <taxon>Eutardigrada</taxon>
        <taxon>Parachela</taxon>
        <taxon>Hypsibioidea</taxon>
        <taxon>Ramazzottiidae</taxon>
        <taxon>Ramazzottius</taxon>
    </lineage>
</organism>
<evidence type="ECO:0000256" key="15">
    <source>
        <dbReference type="ARBA" id="ARBA00031564"/>
    </source>
</evidence>
<dbReference type="PANTHER" id="PTHR11963">
    <property type="entry name" value="LEUCINE AMINOPEPTIDASE-RELATED"/>
    <property type="match status" value="1"/>
</dbReference>
<evidence type="ECO:0000259" key="20">
    <source>
        <dbReference type="PROSITE" id="PS00631"/>
    </source>
</evidence>
<name>A0A1D1VZP8_RAMVA</name>
<protein>
    <recommendedName>
        <fullName evidence="6">Cytosol aminopeptidase</fullName>
        <ecNumber evidence="4">3.4.11.1</ecNumber>
        <ecNumber evidence="5">3.4.11.5</ecNumber>
        <ecNumber evidence="11">3.4.13.23</ecNumber>
    </recommendedName>
    <alternativeName>
        <fullName evidence="14">Cysteinylglycine-S-conjugate dipeptidase</fullName>
    </alternativeName>
    <alternativeName>
        <fullName evidence="15">Leucine aminopeptidase 3</fullName>
    </alternativeName>
    <alternativeName>
        <fullName evidence="16">Leucyl aminopeptidase</fullName>
    </alternativeName>
    <alternativeName>
        <fullName evidence="13">Proline aminopeptidase</fullName>
    </alternativeName>
    <alternativeName>
        <fullName evidence="12">Prolyl aminopeptidase</fullName>
    </alternativeName>
</protein>
<dbReference type="EC" id="3.4.11.1" evidence="4"/>
<evidence type="ECO:0000256" key="7">
    <source>
        <dbReference type="ARBA" id="ARBA00022438"/>
    </source>
</evidence>
<comment type="catalytic activity">
    <reaction evidence="18">
        <text>S-benzyl-L-cysteinylglycine + H2O = S-benzyl-L-cysteine + glycine</text>
        <dbReference type="Rhea" id="RHEA:62568"/>
        <dbReference type="ChEBI" id="CHEBI:15377"/>
        <dbReference type="ChEBI" id="CHEBI:57305"/>
        <dbReference type="ChEBI" id="CHEBI:145802"/>
        <dbReference type="ChEBI" id="CHEBI:145803"/>
    </reaction>
    <physiologicalReaction direction="left-to-right" evidence="18">
        <dbReference type="Rhea" id="RHEA:62569"/>
    </physiologicalReaction>
</comment>
<reference evidence="21 22" key="1">
    <citation type="journal article" date="2016" name="Nat. Commun.">
        <title>Extremotolerant tardigrade genome and improved radiotolerance of human cultured cells by tardigrade-unique protein.</title>
        <authorList>
            <person name="Hashimoto T."/>
            <person name="Horikawa D.D."/>
            <person name="Saito Y."/>
            <person name="Kuwahara H."/>
            <person name="Kozuka-Hata H."/>
            <person name="Shin-I T."/>
            <person name="Minakuchi Y."/>
            <person name="Ohishi K."/>
            <person name="Motoyama A."/>
            <person name="Aizu T."/>
            <person name="Enomoto A."/>
            <person name="Kondo K."/>
            <person name="Tanaka S."/>
            <person name="Hara Y."/>
            <person name="Koshikawa S."/>
            <person name="Sagara H."/>
            <person name="Miura T."/>
            <person name="Yokobori S."/>
            <person name="Miyagawa K."/>
            <person name="Suzuki Y."/>
            <person name="Kubo T."/>
            <person name="Oyama M."/>
            <person name="Kohara Y."/>
            <person name="Fujiyama A."/>
            <person name="Arakawa K."/>
            <person name="Katayama T."/>
            <person name="Toyoda A."/>
            <person name="Kunieda T."/>
        </authorList>
    </citation>
    <scope>NUCLEOTIDE SEQUENCE [LARGE SCALE GENOMIC DNA]</scope>
    <source>
        <strain evidence="21 22">YOKOZUNA-1</strain>
    </source>
</reference>
<evidence type="ECO:0000256" key="16">
    <source>
        <dbReference type="ARBA" id="ARBA00033172"/>
    </source>
</evidence>
<dbReference type="CDD" id="cd00433">
    <property type="entry name" value="Peptidase_M17"/>
    <property type="match status" value="1"/>
</dbReference>
<dbReference type="EC" id="3.4.13.23" evidence="11"/>
<dbReference type="InterPro" id="IPR023042">
    <property type="entry name" value="Peptidase_M17_leu_NH2_pept"/>
</dbReference>
<proteinExistence type="inferred from homology"/>
<evidence type="ECO:0000256" key="17">
    <source>
        <dbReference type="ARBA" id="ARBA00045966"/>
    </source>
</evidence>
<dbReference type="Pfam" id="PF02789">
    <property type="entry name" value="Peptidase_M17_N"/>
    <property type="match status" value="1"/>
</dbReference>
<evidence type="ECO:0000256" key="10">
    <source>
        <dbReference type="ARBA" id="ARBA00023511"/>
    </source>
</evidence>
<dbReference type="Gene3D" id="3.40.220.10">
    <property type="entry name" value="Leucine Aminopeptidase, subunit E, domain 1"/>
    <property type="match status" value="1"/>
</dbReference>
<comment type="catalytic activity">
    <reaction evidence="19">
        <text>L-cysteinylglycine + H2O = L-cysteine + glycine</text>
        <dbReference type="Rhea" id="RHEA:28783"/>
        <dbReference type="ChEBI" id="CHEBI:15377"/>
        <dbReference type="ChEBI" id="CHEBI:35235"/>
        <dbReference type="ChEBI" id="CHEBI:57305"/>
        <dbReference type="ChEBI" id="CHEBI:61694"/>
    </reaction>
    <physiologicalReaction direction="left-to-right" evidence="19">
        <dbReference type="Rhea" id="RHEA:28784"/>
    </physiologicalReaction>
</comment>
<sequence>MRALVLTTVRRMGGKSLRRLLTQRYHQSRYDGFASSASTRQSSKGVVLGFYEPASDDKGKSRQDAVHGTASFAKFDQQLDGLLTRTLTATGYHGGKLKRGKTRTLHNLDDTYSSAVLVSLGPAKAGLNHQENWDESRENVRIAASAAAVALRTVECVEADVDTCGDAEAMAEGALLKQYAYDELKDKKKRKSLLKLSPLSVNNDKRSDRERWERGVCLADGQNYARTLMETPSNLKLPRMLAERILEDLSKVDGVKVTVRDEKWVAEKAMGSFLAVSQGSVEPLRLLEITFNGEDKEGVDVALVGKGITFDTGGISIKPSANMDLMRGDMGGAACTAAAIKTAAQLKLPVNLLGVIPICENMPSGSATRPGDVVRSMSGKTIQIDNTDAEGRLILCDALWYAQEEFKPKYLIDLATLTGAIRVALGSSAAGCFTNDQKMWETMLEASVHTGDRVWRMPLFRQFAEQMTSSHLADLNNISNRTGGGACTAAGFLWEFIKKDQKWMHMDIAGVSENKDEVPYLGKGFSGRPTRTLVEFFKRISRISDSSTGSKTFTS</sequence>
<dbReference type="SUPFAM" id="SSF53187">
    <property type="entry name" value="Zn-dependent exopeptidases"/>
    <property type="match status" value="1"/>
</dbReference>
<dbReference type="EC" id="3.4.11.5" evidence="5"/>
<dbReference type="Pfam" id="PF00883">
    <property type="entry name" value="Peptidase_M17"/>
    <property type="match status" value="1"/>
</dbReference>
<evidence type="ECO:0000256" key="8">
    <source>
        <dbReference type="ARBA" id="ARBA00022670"/>
    </source>
</evidence>
<dbReference type="SUPFAM" id="SSF52949">
    <property type="entry name" value="Macro domain-like"/>
    <property type="match status" value="1"/>
</dbReference>
<evidence type="ECO:0000256" key="3">
    <source>
        <dbReference type="ARBA" id="ARBA00009528"/>
    </source>
</evidence>
<keyword evidence="8" id="KW-0645">Protease</keyword>
<dbReference type="AlphaFoldDB" id="A0A1D1VZP8"/>
<evidence type="ECO:0000256" key="18">
    <source>
        <dbReference type="ARBA" id="ARBA00047881"/>
    </source>
</evidence>
<dbReference type="MEROPS" id="M17.001"/>
<evidence type="ECO:0000256" key="9">
    <source>
        <dbReference type="ARBA" id="ARBA00022801"/>
    </source>
</evidence>
<evidence type="ECO:0000256" key="2">
    <source>
        <dbReference type="ARBA" id="ARBA00001585"/>
    </source>
</evidence>
<comment type="catalytic activity">
    <reaction evidence="2">
        <text>Release of N-terminal proline from a peptide.</text>
        <dbReference type="EC" id="3.4.11.5"/>
    </reaction>
</comment>
<keyword evidence="22" id="KW-1185">Reference proteome</keyword>
<keyword evidence="7" id="KW-0031">Aminopeptidase</keyword>
<gene>
    <name evidence="21" type="primary">RvY_14422-1</name>
    <name evidence="21" type="synonym">RvY_14422.1</name>
    <name evidence="21" type="ORF">RvY_14422</name>
</gene>
<dbReference type="InterPro" id="IPR043472">
    <property type="entry name" value="Macro_dom-like"/>
</dbReference>
<dbReference type="InterPro" id="IPR011356">
    <property type="entry name" value="Leucine_aapep/pepB"/>
</dbReference>
<comment type="catalytic activity">
    <reaction evidence="1">
        <text>Release of an N-terminal amino acid, Xaa-|-Yaa-, in which Xaa is preferably Leu, but may be other amino acids including Pro although not Arg or Lys, and Yaa may be Pro. Amino acid amides and methyl esters are also readily hydrolyzed, but rates on arylamides are exceedingly low.</text>
        <dbReference type="EC" id="3.4.11.1"/>
    </reaction>
</comment>
<dbReference type="PROSITE" id="PS00631">
    <property type="entry name" value="CYTOSOL_AP"/>
    <property type="match status" value="1"/>
</dbReference>
<dbReference type="Gene3D" id="3.40.630.10">
    <property type="entry name" value="Zn peptidases"/>
    <property type="match status" value="1"/>
</dbReference>
<dbReference type="InterPro" id="IPR000819">
    <property type="entry name" value="Peptidase_M17_C"/>
</dbReference>
<evidence type="ECO:0000256" key="11">
    <source>
        <dbReference type="ARBA" id="ARBA00023625"/>
    </source>
</evidence>
<comment type="similarity">
    <text evidence="3">Belongs to the peptidase M17 family.</text>
</comment>
<dbReference type="Proteomes" id="UP000186922">
    <property type="component" value="Unassembled WGS sequence"/>
</dbReference>
<feature type="domain" description="Cytosol aminopeptidase" evidence="20">
    <location>
        <begin position="386"/>
        <end position="393"/>
    </location>
</feature>
<evidence type="ECO:0000256" key="14">
    <source>
        <dbReference type="ARBA" id="ARBA00030997"/>
    </source>
</evidence>
<evidence type="ECO:0000313" key="22">
    <source>
        <dbReference type="Proteomes" id="UP000186922"/>
    </source>
</evidence>
<dbReference type="GO" id="GO:0030145">
    <property type="term" value="F:manganese ion binding"/>
    <property type="evidence" value="ECO:0007669"/>
    <property type="project" value="InterPro"/>
</dbReference>
<dbReference type="GO" id="GO:0006508">
    <property type="term" value="P:proteolysis"/>
    <property type="evidence" value="ECO:0007669"/>
    <property type="project" value="UniProtKB-KW"/>
</dbReference>
<evidence type="ECO:0000256" key="19">
    <source>
        <dbReference type="ARBA" id="ARBA00049107"/>
    </source>
</evidence>
<evidence type="ECO:0000256" key="5">
    <source>
        <dbReference type="ARBA" id="ARBA00012568"/>
    </source>
</evidence>
<dbReference type="HAMAP" id="MF_00181">
    <property type="entry name" value="Cytosol_peptidase_M17"/>
    <property type="match status" value="1"/>
</dbReference>